<accession>A0A412TKH2</accession>
<dbReference type="InterPro" id="IPR011662">
    <property type="entry name" value="Secretin/TonB_short_N"/>
</dbReference>
<dbReference type="Pfam" id="PF13715">
    <property type="entry name" value="CarbopepD_reg_2"/>
    <property type="match status" value="1"/>
</dbReference>
<protein>
    <submittedName>
        <fullName evidence="10">SusC/RagA family TonB-linked outer membrane protein</fullName>
    </submittedName>
</protein>
<feature type="domain" description="Secretin/TonB short N-terminal" evidence="8">
    <location>
        <begin position="69"/>
        <end position="117"/>
    </location>
</feature>
<dbReference type="InterPro" id="IPR037066">
    <property type="entry name" value="Plug_dom_sf"/>
</dbReference>
<sequence>MKKNRKRWYPEEGIPGKFLRKMKLILFLCWAGMMQVSAMSYAQTGTVSIRVKETALHEIFQLIEAQCGYTFVYNNEQLNGLKPVSIEMTDVKISKVLDECLKGTDLRYELLDQIIVINRRSTLPQIALDLQGTVKDKEGNPLPGVSVFIKGTTIGVATDVDGKFKMQLPEMENMVLVFSFTGMKKQEVKYTKQPVLNIVMEEDVAEMEEVVVNGYFTKNKDSFTGNAVVVSKDELAKVSSNNLLSALQVFDPSFRLKDNVDMGSNPNSMPNFRIRGNSGFGAEGLSEANLKNDPNLPTFILDGYEVDVEKIFDLNMDRIESVTILKDASATAIYGSRAANGVVVVTTKAPQEGQLRVSYNLNVAISAPDLSDYHLLNAREKLEAEVAGGLYESEYMDTQQKLRMDYADRLKRVKSGVDTYWLSQPLEVAVGHKHSLYVEGGDKSIRYGIDLNYQANPGVMKKSSRDRFGVGFLLSYNLNNKLLFRNKLTVDKVKSKESPYGSFRDYAAANPYERVHDDEGKLIESYDTHVATTARYLNPLYEATLNHKDETAYTSWTDNFDFDWFINDHFRLKAKVAYSERTDKQEQFTDPRSAQYNTYDYQEGDGVLKKGEAYSMWQKSSDLEMNAVFSYNQAFGYHFVNAVVGANMQESRYENESYSVIGFPAGNMDYISFGNAYKDQVPSGEEGVSRLAGAFLNVNYSYNNIYMLDFSGRLDGSSKFGNDKRYAPFGSLGIGWNIHNESFWESCKGVMSRFKVSANIGSLGKASFEPYEAQDVYNYYKGQWYAGGLGAIMSTLGNANLQWEKTKTLDINLETGFLNDLITVNASYYLKRTKDLVSSITLPLSSGFQSYRDNLGELENKGFEISARAYLLRKNDVVVNVFGSIAHNKNIIKKISNSLESYNKKVDDEQDNYEQGWGEDLETAKPLVQFKEGQSTTAIYAVRSLGINPMNGKELFYDLNGNLTYDWSAANKVVCGDTEPKVSGSFGANADWKGFNLNVSFLYQLGGQVYNQTLVDRVEDADLSRNVDERVLKGRWQKPGDHTFFKDIASRDRTEVTSRFVQDENVLQFKSLSLSYSFPQKWIKKMYMERMKLTFQMEDLFRISTVKRERGLDYPFARTFNFGLQVQF</sequence>
<keyword evidence="4 7" id="KW-0812">Transmembrane</keyword>
<proteinExistence type="inferred from homology"/>
<dbReference type="PROSITE" id="PS52016">
    <property type="entry name" value="TONB_DEPENDENT_REC_3"/>
    <property type="match status" value="1"/>
</dbReference>
<evidence type="ECO:0000256" key="2">
    <source>
        <dbReference type="ARBA" id="ARBA00022448"/>
    </source>
</evidence>
<dbReference type="NCBIfam" id="TIGR04056">
    <property type="entry name" value="OMP_RagA_SusC"/>
    <property type="match status" value="1"/>
</dbReference>
<evidence type="ECO:0000313" key="11">
    <source>
        <dbReference type="Proteomes" id="UP000284243"/>
    </source>
</evidence>
<evidence type="ECO:0000256" key="7">
    <source>
        <dbReference type="PROSITE-ProRule" id="PRU01360"/>
    </source>
</evidence>
<dbReference type="NCBIfam" id="TIGR04057">
    <property type="entry name" value="SusC_RagA_signa"/>
    <property type="match status" value="1"/>
</dbReference>
<comment type="subcellular location">
    <subcellularLocation>
        <location evidence="1 7">Cell outer membrane</location>
        <topology evidence="1 7">Multi-pass membrane protein</topology>
    </subcellularLocation>
</comment>
<dbReference type="Pfam" id="PF07660">
    <property type="entry name" value="STN"/>
    <property type="match status" value="1"/>
</dbReference>
<dbReference type="Gene3D" id="2.170.130.10">
    <property type="entry name" value="TonB-dependent receptor, plug domain"/>
    <property type="match status" value="1"/>
</dbReference>
<dbReference type="SUPFAM" id="SSF56935">
    <property type="entry name" value="Porins"/>
    <property type="match status" value="1"/>
</dbReference>
<dbReference type="InterPro" id="IPR023997">
    <property type="entry name" value="TonB-dep_OMP_SusC/RagA_CS"/>
</dbReference>
<dbReference type="Proteomes" id="UP000284243">
    <property type="component" value="Unassembled WGS sequence"/>
</dbReference>
<organism evidence="10 11">
    <name type="scientific">Odoribacter splanchnicus</name>
    <dbReference type="NCBI Taxonomy" id="28118"/>
    <lineage>
        <taxon>Bacteria</taxon>
        <taxon>Pseudomonadati</taxon>
        <taxon>Bacteroidota</taxon>
        <taxon>Bacteroidia</taxon>
        <taxon>Bacteroidales</taxon>
        <taxon>Odoribacteraceae</taxon>
        <taxon>Odoribacter</taxon>
    </lineage>
</organism>
<keyword evidence="6 7" id="KW-0998">Cell outer membrane</keyword>
<keyword evidence="2 7" id="KW-0813">Transport</keyword>
<evidence type="ECO:0000256" key="1">
    <source>
        <dbReference type="ARBA" id="ARBA00004571"/>
    </source>
</evidence>
<evidence type="ECO:0000256" key="3">
    <source>
        <dbReference type="ARBA" id="ARBA00022452"/>
    </source>
</evidence>
<dbReference type="InterPro" id="IPR039426">
    <property type="entry name" value="TonB-dep_rcpt-like"/>
</dbReference>
<keyword evidence="3 7" id="KW-1134">Transmembrane beta strand</keyword>
<comment type="caution">
    <text evidence="10">The sequence shown here is derived from an EMBL/GenBank/DDBJ whole genome shotgun (WGS) entry which is preliminary data.</text>
</comment>
<dbReference type="InterPro" id="IPR008969">
    <property type="entry name" value="CarboxyPept-like_regulatory"/>
</dbReference>
<dbReference type="EMBL" id="QRYC01000034">
    <property type="protein sequence ID" value="RGU54275.1"/>
    <property type="molecule type" value="Genomic_DNA"/>
</dbReference>
<comment type="similarity">
    <text evidence="7">Belongs to the TonB-dependent receptor family.</text>
</comment>
<name>A0A412TKH2_9BACT</name>
<reference evidence="10 11" key="1">
    <citation type="submission" date="2018-08" db="EMBL/GenBank/DDBJ databases">
        <title>A genome reference for cultivated species of the human gut microbiota.</title>
        <authorList>
            <person name="Zou Y."/>
            <person name="Xue W."/>
            <person name="Luo G."/>
        </authorList>
    </citation>
    <scope>NUCLEOTIDE SEQUENCE [LARGE SCALE GENOMIC DNA]</scope>
    <source>
        <strain evidence="10 11">AF16-14</strain>
    </source>
</reference>
<evidence type="ECO:0000259" key="9">
    <source>
        <dbReference type="Pfam" id="PF07715"/>
    </source>
</evidence>
<dbReference type="Gene3D" id="2.40.170.20">
    <property type="entry name" value="TonB-dependent receptor, beta-barrel domain"/>
    <property type="match status" value="1"/>
</dbReference>
<dbReference type="GO" id="GO:0009279">
    <property type="term" value="C:cell outer membrane"/>
    <property type="evidence" value="ECO:0007669"/>
    <property type="project" value="UniProtKB-SubCell"/>
</dbReference>
<evidence type="ECO:0000313" key="10">
    <source>
        <dbReference type="EMBL" id="RGU54275.1"/>
    </source>
</evidence>
<dbReference type="AlphaFoldDB" id="A0A412TKH2"/>
<gene>
    <name evidence="10" type="ORF">DWW57_16695</name>
</gene>
<keyword evidence="5 7" id="KW-0472">Membrane</keyword>
<dbReference type="SUPFAM" id="SSF49464">
    <property type="entry name" value="Carboxypeptidase regulatory domain-like"/>
    <property type="match status" value="1"/>
</dbReference>
<evidence type="ECO:0000256" key="6">
    <source>
        <dbReference type="ARBA" id="ARBA00023237"/>
    </source>
</evidence>
<dbReference type="InterPro" id="IPR012910">
    <property type="entry name" value="Plug_dom"/>
</dbReference>
<dbReference type="InterPro" id="IPR023996">
    <property type="entry name" value="TonB-dep_OMP_SusC/RagA"/>
</dbReference>
<evidence type="ECO:0000256" key="5">
    <source>
        <dbReference type="ARBA" id="ARBA00023136"/>
    </source>
</evidence>
<dbReference type="InterPro" id="IPR036942">
    <property type="entry name" value="Beta-barrel_TonB_sf"/>
</dbReference>
<feature type="domain" description="TonB-dependent receptor plug" evidence="9">
    <location>
        <begin position="222"/>
        <end position="342"/>
    </location>
</feature>
<dbReference type="Pfam" id="PF07715">
    <property type="entry name" value="Plug"/>
    <property type="match status" value="1"/>
</dbReference>
<evidence type="ECO:0000259" key="8">
    <source>
        <dbReference type="Pfam" id="PF07660"/>
    </source>
</evidence>
<dbReference type="Gene3D" id="2.60.40.1120">
    <property type="entry name" value="Carboxypeptidase-like, regulatory domain"/>
    <property type="match status" value="1"/>
</dbReference>
<dbReference type="RefSeq" id="WP_118160754.1">
    <property type="nucleotide sequence ID" value="NZ_QRYC01000034.1"/>
</dbReference>
<evidence type="ECO:0000256" key="4">
    <source>
        <dbReference type="ARBA" id="ARBA00022692"/>
    </source>
</evidence>